<comment type="caution">
    <text evidence="5">The sequence shown here is derived from an EMBL/GenBank/DDBJ whole genome shotgun (WGS) entry which is preliminary data.</text>
</comment>
<name>A0A1D2NI79_ORCCI</name>
<dbReference type="InterPro" id="IPR024548">
    <property type="entry name" value="Cu2_monoox_C"/>
</dbReference>
<keyword evidence="5" id="KW-0560">Oxidoreductase</keyword>
<keyword evidence="5" id="KW-0503">Monooxygenase</keyword>
<dbReference type="Gene3D" id="2.60.120.310">
    <property type="entry name" value="Copper type II, ascorbate-dependent monooxygenase, N-terminal domain"/>
    <property type="match status" value="1"/>
</dbReference>
<dbReference type="GO" id="GO:0005507">
    <property type="term" value="F:copper ion binding"/>
    <property type="evidence" value="ECO:0007669"/>
    <property type="project" value="InterPro"/>
</dbReference>
<dbReference type="InterPro" id="IPR036939">
    <property type="entry name" value="Cu2_ascorb_mOase_N_sf"/>
</dbReference>
<dbReference type="Proteomes" id="UP000094527">
    <property type="component" value="Unassembled WGS sequence"/>
</dbReference>
<evidence type="ECO:0000313" key="5">
    <source>
        <dbReference type="EMBL" id="ODN04973.1"/>
    </source>
</evidence>
<organism evidence="5 6">
    <name type="scientific">Orchesella cincta</name>
    <name type="common">Springtail</name>
    <name type="synonym">Podura cincta</name>
    <dbReference type="NCBI Taxonomy" id="48709"/>
    <lineage>
        <taxon>Eukaryota</taxon>
        <taxon>Metazoa</taxon>
        <taxon>Ecdysozoa</taxon>
        <taxon>Arthropoda</taxon>
        <taxon>Hexapoda</taxon>
        <taxon>Collembola</taxon>
        <taxon>Entomobryomorpha</taxon>
        <taxon>Entomobryoidea</taxon>
        <taxon>Orchesellidae</taxon>
        <taxon>Orchesellinae</taxon>
        <taxon>Orchesella</taxon>
    </lineage>
</organism>
<proteinExistence type="predicted"/>
<dbReference type="InterPro" id="IPR000323">
    <property type="entry name" value="Cu2_ascorb_mOase_N"/>
</dbReference>
<gene>
    <name evidence="5" type="ORF">Ocin01_01725</name>
</gene>
<keyword evidence="1" id="KW-1015">Disulfide bond</keyword>
<dbReference type="InterPro" id="IPR014784">
    <property type="entry name" value="Cu2_ascorb_mOase-like_C"/>
</dbReference>
<dbReference type="Pfam" id="PF03712">
    <property type="entry name" value="Cu2_monoox_C"/>
    <property type="match status" value="1"/>
</dbReference>
<accession>A0A1D2NI79</accession>
<evidence type="ECO:0000256" key="1">
    <source>
        <dbReference type="ARBA" id="ARBA00023157"/>
    </source>
</evidence>
<dbReference type="InterPro" id="IPR000945">
    <property type="entry name" value="DBH-like"/>
</dbReference>
<protein>
    <submittedName>
        <fullName evidence="5">DBH-like monooxygenase protein 1</fullName>
    </submittedName>
</protein>
<dbReference type="GO" id="GO:0004500">
    <property type="term" value="F:dopamine beta-monooxygenase activity"/>
    <property type="evidence" value="ECO:0007669"/>
    <property type="project" value="InterPro"/>
</dbReference>
<dbReference type="PANTHER" id="PTHR10157:SF23">
    <property type="entry name" value="MOXD1 HOMOLOG 1"/>
    <property type="match status" value="1"/>
</dbReference>
<dbReference type="SUPFAM" id="SSF49742">
    <property type="entry name" value="PHM/PNGase F"/>
    <property type="match status" value="2"/>
</dbReference>
<dbReference type="Gene3D" id="2.60.120.230">
    <property type="match status" value="1"/>
</dbReference>
<feature type="domain" description="Copper type II ascorbate-dependent monooxygenase N-terminal" evidence="3">
    <location>
        <begin position="155"/>
        <end position="243"/>
    </location>
</feature>
<evidence type="ECO:0000313" key="6">
    <source>
        <dbReference type="Proteomes" id="UP000094527"/>
    </source>
</evidence>
<dbReference type="InterPro" id="IPR008977">
    <property type="entry name" value="PHM/PNGase_F_dom_sf"/>
</dbReference>
<keyword evidence="6" id="KW-1185">Reference proteome</keyword>
<evidence type="ECO:0000256" key="2">
    <source>
        <dbReference type="ARBA" id="ARBA00023180"/>
    </source>
</evidence>
<dbReference type="EMBL" id="LJIJ01000032">
    <property type="protein sequence ID" value="ODN04973.1"/>
    <property type="molecule type" value="Genomic_DNA"/>
</dbReference>
<reference evidence="5 6" key="1">
    <citation type="journal article" date="2016" name="Genome Biol. Evol.">
        <title>Gene Family Evolution Reflects Adaptation to Soil Environmental Stressors in the Genome of the Collembolan Orchesella cincta.</title>
        <authorList>
            <person name="Faddeeva-Vakhrusheva A."/>
            <person name="Derks M.F."/>
            <person name="Anvar S.Y."/>
            <person name="Agamennone V."/>
            <person name="Suring W."/>
            <person name="Smit S."/>
            <person name="van Straalen N.M."/>
            <person name="Roelofs D."/>
        </authorList>
    </citation>
    <scope>NUCLEOTIDE SEQUENCE [LARGE SCALE GENOMIC DNA]</scope>
    <source>
        <tissue evidence="5">Mixed pool</tissue>
    </source>
</reference>
<keyword evidence="2" id="KW-0325">Glycoprotein</keyword>
<evidence type="ECO:0000259" key="3">
    <source>
        <dbReference type="Pfam" id="PF01082"/>
    </source>
</evidence>
<dbReference type="Pfam" id="PF01082">
    <property type="entry name" value="Cu2_monooxygen"/>
    <property type="match status" value="1"/>
</dbReference>
<evidence type="ECO:0000259" key="4">
    <source>
        <dbReference type="Pfam" id="PF03712"/>
    </source>
</evidence>
<dbReference type="STRING" id="48709.A0A1D2NI79"/>
<sequence length="538" mass="60761">MIAGVTSNGKPYISDFHTDCDRKLTLDANKTGICLESKKMQKKHFFKSQDPSIPVMPMIIPHYLASIIWAYGETDQLEYTMTTEADFVFTYWTLYFIQHQLQNHCQDGKFQREQRFHPKKLLIGVPYIKYPQESIGSTILSRLGFGILENEVAVGHVHHYILWRCQAPNDADPRLIFEHLVSYPGEECYFNDKHQIPINLCRIMQYVFAVGGKGLIVPGDTGFPFGEFPYYMLETHYNNPEKINGLQFEAGVELVYTSKLRPIDAGTFAIGYDLFGLFMVPPASPNFDIPSHCDNRCTSEMFPSSGVDVFAVQGHTHGSGRKLKVRHFRGNKELPWIYKDENYDWTLQITRPLQTDRKILPGDHLTLTCSYDNTWTNTTTPSGFASRDEMCLTVIYHKTPIPYSGCSSQIPQKVLLGLVGVQNVTWDQLTQKRIVTSPPALSGQTLADITDRKVFWSKQLRATIATKTTASPQIIACPITTPPEDEPVEKVAILARGYGDQTLMGPTPVPVRTPGPHSVSGLPYLIQLYVRVRNCPAI</sequence>
<dbReference type="OrthoDB" id="129121at2759"/>
<dbReference type="AlphaFoldDB" id="A0A1D2NI79"/>
<feature type="domain" description="Copper type II ascorbate-dependent monooxygenase C-terminal" evidence="4">
    <location>
        <begin position="264"/>
        <end position="415"/>
    </location>
</feature>
<dbReference type="PANTHER" id="PTHR10157">
    <property type="entry name" value="DOPAMINE BETA HYDROXYLASE RELATED"/>
    <property type="match status" value="1"/>
</dbReference>